<evidence type="ECO:0000313" key="11">
    <source>
        <dbReference type="EMBL" id="MFJ6040452.1"/>
    </source>
</evidence>
<dbReference type="Proteomes" id="UP001617907">
    <property type="component" value="Unassembled WGS sequence"/>
</dbReference>
<keyword evidence="4 7" id="KW-0547">Nucleotide-binding</keyword>
<feature type="compositionally biased region" description="Low complexity" evidence="8">
    <location>
        <begin position="338"/>
        <end position="364"/>
    </location>
</feature>
<proteinExistence type="predicted"/>
<dbReference type="EC" id="2.7.11.1" evidence="1"/>
<keyword evidence="9" id="KW-0472">Membrane</keyword>
<dbReference type="PANTHER" id="PTHR43289">
    <property type="entry name" value="MITOGEN-ACTIVATED PROTEIN KINASE KINASE KINASE 20-RELATED"/>
    <property type="match status" value="1"/>
</dbReference>
<keyword evidence="6 7" id="KW-0067">ATP-binding</keyword>
<evidence type="ECO:0000256" key="1">
    <source>
        <dbReference type="ARBA" id="ARBA00012513"/>
    </source>
</evidence>
<evidence type="ECO:0000256" key="6">
    <source>
        <dbReference type="ARBA" id="ARBA00022840"/>
    </source>
</evidence>
<feature type="domain" description="Protein kinase" evidence="10">
    <location>
        <begin position="12"/>
        <end position="272"/>
    </location>
</feature>
<keyword evidence="5 11" id="KW-0418">Kinase</keyword>
<dbReference type="CDD" id="cd14014">
    <property type="entry name" value="STKc_PknB_like"/>
    <property type="match status" value="1"/>
</dbReference>
<dbReference type="SMART" id="SM00220">
    <property type="entry name" value="S_TKc"/>
    <property type="match status" value="1"/>
</dbReference>
<feature type="transmembrane region" description="Helical" evidence="9">
    <location>
        <begin position="309"/>
        <end position="329"/>
    </location>
</feature>
<dbReference type="InterPro" id="IPR017441">
    <property type="entry name" value="Protein_kinase_ATP_BS"/>
</dbReference>
<gene>
    <name evidence="11" type="ORF">ACIQFM_29845</name>
</gene>
<organism evidence="11 12">
    <name type="scientific">Streptomyces ardesiacus</name>
    <dbReference type="NCBI Taxonomy" id="285564"/>
    <lineage>
        <taxon>Bacteria</taxon>
        <taxon>Bacillati</taxon>
        <taxon>Actinomycetota</taxon>
        <taxon>Actinomycetes</taxon>
        <taxon>Kitasatosporales</taxon>
        <taxon>Streptomycetaceae</taxon>
        <taxon>Streptomyces</taxon>
    </lineage>
</organism>
<dbReference type="SUPFAM" id="SSF56112">
    <property type="entry name" value="Protein kinase-like (PK-like)"/>
    <property type="match status" value="1"/>
</dbReference>
<evidence type="ECO:0000313" key="12">
    <source>
        <dbReference type="Proteomes" id="UP001617907"/>
    </source>
</evidence>
<evidence type="ECO:0000256" key="3">
    <source>
        <dbReference type="ARBA" id="ARBA00022679"/>
    </source>
</evidence>
<evidence type="ECO:0000256" key="7">
    <source>
        <dbReference type="PROSITE-ProRule" id="PRU10141"/>
    </source>
</evidence>
<protein>
    <recommendedName>
        <fullName evidence="1">non-specific serine/threonine protein kinase</fullName>
        <ecNumber evidence="1">2.7.11.1</ecNumber>
    </recommendedName>
</protein>
<keyword evidence="9" id="KW-0812">Transmembrane</keyword>
<dbReference type="RefSeq" id="WP_350891545.1">
    <property type="nucleotide sequence ID" value="NZ_JBEOTR010000019.1"/>
</dbReference>
<comment type="caution">
    <text evidence="11">The sequence shown here is derived from an EMBL/GenBank/DDBJ whole genome shotgun (WGS) entry which is preliminary data.</text>
</comment>
<accession>A0ABW8HI79</accession>
<feature type="binding site" evidence="7">
    <location>
        <position position="41"/>
    </location>
    <ligand>
        <name>ATP</name>
        <dbReference type="ChEBI" id="CHEBI:30616"/>
    </ligand>
</feature>
<feature type="compositionally biased region" description="Polar residues" evidence="8">
    <location>
        <begin position="275"/>
        <end position="293"/>
    </location>
</feature>
<evidence type="ECO:0000256" key="9">
    <source>
        <dbReference type="SAM" id="Phobius"/>
    </source>
</evidence>
<dbReference type="PROSITE" id="PS50011">
    <property type="entry name" value="PROTEIN_KINASE_DOM"/>
    <property type="match status" value="1"/>
</dbReference>
<name>A0ABW8HI79_9ACTN</name>
<evidence type="ECO:0000256" key="8">
    <source>
        <dbReference type="SAM" id="MobiDB-lite"/>
    </source>
</evidence>
<feature type="region of interest" description="Disordered" evidence="8">
    <location>
        <begin position="274"/>
        <end position="304"/>
    </location>
</feature>
<sequence length="503" mass="52760">MDAPGDIVQGRFELIERLGSGGMGMVWRARDTTLHRDVALKSVRPDIDASDTMRERVLREARALARLSHPNVVTVHHIVEAAPHPWIVMELVPGTSLQERLASGPLTPRDAAGIGRQVLSGLTVAHAAGIQHRDVKPANILLRPDGTAVLTDFGIASLQGTTSLTATGELIGSPEYIAPERIRGHDADPASDLWSLGLVLYVCVEGVSPMRRASTLATLAAVLDDPVPPPAHSGPLAPVLGALLVRDPSARPDAAQLDAMLAQVERGTSPYWAQPTVTAVTPGTRTPTASSDLPETAGSGVPRRRRTTIIAAAAALVTAGAALALGLTLRTTDNGAKAVGAGDGTTTSTSSAPTVSSALSSPAAERTATPTRSPQEKVSPAPAPSRSPSDPPTDGRWIAQLFSEPVTSGSAARDQRLRRIRASVPEATFVRSDEYASLRPGFWVIYAPGPFPNGRAALAFCAEHGRDTANTCIGRYLSTSRTDFPLQCRPPAANPSGRCSRDT</sequence>
<dbReference type="InterPro" id="IPR011009">
    <property type="entry name" value="Kinase-like_dom_sf"/>
</dbReference>
<keyword evidence="3 11" id="KW-0808">Transferase</keyword>
<dbReference type="Gene3D" id="1.10.510.10">
    <property type="entry name" value="Transferase(Phosphotransferase) domain 1"/>
    <property type="match status" value="1"/>
</dbReference>
<dbReference type="GO" id="GO:0004674">
    <property type="term" value="F:protein serine/threonine kinase activity"/>
    <property type="evidence" value="ECO:0007669"/>
    <property type="project" value="UniProtKB-EC"/>
</dbReference>
<keyword evidence="12" id="KW-1185">Reference proteome</keyword>
<feature type="region of interest" description="Disordered" evidence="8">
    <location>
        <begin position="338"/>
        <end position="396"/>
    </location>
</feature>
<dbReference type="InterPro" id="IPR000719">
    <property type="entry name" value="Prot_kinase_dom"/>
</dbReference>
<keyword evidence="2" id="KW-0723">Serine/threonine-protein kinase</keyword>
<reference evidence="11 12" key="1">
    <citation type="submission" date="2024-10" db="EMBL/GenBank/DDBJ databases">
        <title>The Natural Products Discovery Center: Release of the First 8490 Sequenced Strains for Exploring Actinobacteria Biosynthetic Diversity.</title>
        <authorList>
            <person name="Kalkreuter E."/>
            <person name="Kautsar S.A."/>
            <person name="Yang D."/>
            <person name="Bader C.D."/>
            <person name="Teijaro C.N."/>
            <person name="Fluegel L."/>
            <person name="Davis C.M."/>
            <person name="Simpson J.R."/>
            <person name="Lauterbach L."/>
            <person name="Steele A.D."/>
            <person name="Gui C."/>
            <person name="Meng S."/>
            <person name="Li G."/>
            <person name="Viehrig K."/>
            <person name="Ye F."/>
            <person name="Su P."/>
            <person name="Kiefer A.F."/>
            <person name="Nichols A."/>
            <person name="Cepeda A.J."/>
            <person name="Yan W."/>
            <person name="Fan B."/>
            <person name="Jiang Y."/>
            <person name="Adhikari A."/>
            <person name="Zheng C.-J."/>
            <person name="Schuster L."/>
            <person name="Cowan T.M."/>
            <person name="Smanski M.J."/>
            <person name="Chevrette M.G."/>
            <person name="De Carvalho L.P.S."/>
            <person name="Shen B."/>
        </authorList>
    </citation>
    <scope>NUCLEOTIDE SEQUENCE [LARGE SCALE GENOMIC DNA]</scope>
    <source>
        <strain evidence="11 12">NPDC093086</strain>
    </source>
</reference>
<dbReference type="PROSITE" id="PS00107">
    <property type="entry name" value="PROTEIN_KINASE_ATP"/>
    <property type="match status" value="1"/>
</dbReference>
<evidence type="ECO:0000256" key="4">
    <source>
        <dbReference type="ARBA" id="ARBA00022741"/>
    </source>
</evidence>
<dbReference type="PROSITE" id="PS00108">
    <property type="entry name" value="PROTEIN_KINASE_ST"/>
    <property type="match status" value="1"/>
</dbReference>
<dbReference type="EMBL" id="JBIVPC010000018">
    <property type="protein sequence ID" value="MFJ6040452.1"/>
    <property type="molecule type" value="Genomic_DNA"/>
</dbReference>
<dbReference type="Gene3D" id="3.30.200.20">
    <property type="entry name" value="Phosphorylase Kinase, domain 1"/>
    <property type="match status" value="1"/>
</dbReference>
<evidence type="ECO:0000256" key="5">
    <source>
        <dbReference type="ARBA" id="ARBA00022777"/>
    </source>
</evidence>
<feature type="compositionally biased region" description="Pro residues" evidence="8">
    <location>
        <begin position="381"/>
        <end position="391"/>
    </location>
</feature>
<dbReference type="PANTHER" id="PTHR43289:SF6">
    <property type="entry name" value="SERINE_THREONINE-PROTEIN KINASE NEKL-3"/>
    <property type="match status" value="1"/>
</dbReference>
<dbReference type="InterPro" id="IPR008271">
    <property type="entry name" value="Ser/Thr_kinase_AS"/>
</dbReference>
<keyword evidence="9" id="KW-1133">Transmembrane helix</keyword>
<evidence type="ECO:0000256" key="2">
    <source>
        <dbReference type="ARBA" id="ARBA00022527"/>
    </source>
</evidence>
<dbReference type="Pfam" id="PF00069">
    <property type="entry name" value="Pkinase"/>
    <property type="match status" value="1"/>
</dbReference>
<evidence type="ECO:0000259" key="10">
    <source>
        <dbReference type="PROSITE" id="PS50011"/>
    </source>
</evidence>